<dbReference type="Proteomes" id="UP000184310">
    <property type="component" value="Unassembled WGS sequence"/>
</dbReference>
<dbReference type="RefSeq" id="WP_072986664.1">
    <property type="nucleotide sequence ID" value="NZ_FQZB01000008.1"/>
</dbReference>
<dbReference type="EMBL" id="FQZB01000008">
    <property type="protein sequence ID" value="SHJ45999.1"/>
    <property type="molecule type" value="Genomic_DNA"/>
</dbReference>
<sequence length="144" mass="17030">MKVFSRTLDYPFYKNYHIENFELENYKAFSTSTKNYKVNYCIENCTTFENKSIKIKIYPKNFQYKVNVILNTILYTKIYGYITDSNNNFATNVEVFICKNGHSQYIDKYIPICSSITDNNGMFQAVIKNHSKLCDIKIKIENEL</sequence>
<gene>
    <name evidence="1" type="ORF">SAMN02745163_02030</name>
</gene>
<dbReference type="STRING" id="1121302.SAMN02745163_02030"/>
<evidence type="ECO:0000313" key="1">
    <source>
        <dbReference type="EMBL" id="SHJ45999.1"/>
    </source>
</evidence>
<keyword evidence="2" id="KW-1185">Reference proteome</keyword>
<evidence type="ECO:0000313" key="2">
    <source>
        <dbReference type="Proteomes" id="UP000184310"/>
    </source>
</evidence>
<reference evidence="1 2" key="1">
    <citation type="submission" date="2016-11" db="EMBL/GenBank/DDBJ databases">
        <authorList>
            <person name="Jaros S."/>
            <person name="Januszkiewicz K."/>
            <person name="Wedrychowicz H."/>
        </authorList>
    </citation>
    <scope>NUCLEOTIDE SEQUENCE [LARGE SCALE GENOMIC DNA]</scope>
    <source>
        <strain evidence="1 2">DSM 21758</strain>
    </source>
</reference>
<proteinExistence type="predicted"/>
<accession>A0A1M6JH00</accession>
<protein>
    <submittedName>
        <fullName evidence="1">Uncharacterized protein</fullName>
    </submittedName>
</protein>
<name>A0A1M6JH00_9CLOT</name>
<organism evidence="1 2">
    <name type="scientific">Clostridium cavendishii DSM 21758</name>
    <dbReference type="NCBI Taxonomy" id="1121302"/>
    <lineage>
        <taxon>Bacteria</taxon>
        <taxon>Bacillati</taxon>
        <taxon>Bacillota</taxon>
        <taxon>Clostridia</taxon>
        <taxon>Eubacteriales</taxon>
        <taxon>Clostridiaceae</taxon>
        <taxon>Clostridium</taxon>
    </lineage>
</organism>
<dbReference type="AlphaFoldDB" id="A0A1M6JH00"/>